<evidence type="ECO:0000256" key="6">
    <source>
        <dbReference type="ARBA" id="ARBA00023315"/>
    </source>
</evidence>
<keyword evidence="8" id="KW-1133">Transmembrane helix</keyword>
<dbReference type="GO" id="GO:0016020">
    <property type="term" value="C:membrane"/>
    <property type="evidence" value="ECO:0007669"/>
    <property type="project" value="InterPro"/>
</dbReference>
<comment type="catalytic activity">
    <reaction evidence="7">
        <text>a 1-acyl-sn-glycero-3-phosphate + an acyl-CoA = a 1,2-diacyl-sn-glycero-3-phosphate + CoA</text>
        <dbReference type="Rhea" id="RHEA:19709"/>
        <dbReference type="ChEBI" id="CHEBI:57287"/>
        <dbReference type="ChEBI" id="CHEBI:57970"/>
        <dbReference type="ChEBI" id="CHEBI:58342"/>
        <dbReference type="ChEBI" id="CHEBI:58608"/>
        <dbReference type="EC" id="2.3.1.51"/>
    </reaction>
</comment>
<dbReference type="GO" id="GO:0003841">
    <property type="term" value="F:1-acylglycerol-3-phosphate O-acyltransferase activity"/>
    <property type="evidence" value="ECO:0007669"/>
    <property type="project" value="UniProtKB-UniRule"/>
</dbReference>
<evidence type="ECO:0000256" key="8">
    <source>
        <dbReference type="SAM" id="Phobius"/>
    </source>
</evidence>
<evidence type="ECO:0000313" key="11">
    <source>
        <dbReference type="Proteomes" id="UP000077096"/>
    </source>
</evidence>
<keyword evidence="7" id="KW-1208">Phospholipid metabolism</keyword>
<feature type="domain" description="Phospholipid/glycerol acyltransferase" evidence="9">
    <location>
        <begin position="90"/>
        <end position="203"/>
    </location>
</feature>
<evidence type="ECO:0000256" key="4">
    <source>
        <dbReference type="ARBA" id="ARBA00022679"/>
    </source>
</evidence>
<dbReference type="PANTHER" id="PTHR10434">
    <property type="entry name" value="1-ACYL-SN-GLYCEROL-3-PHOSPHATE ACYLTRANSFERASE"/>
    <property type="match status" value="1"/>
</dbReference>
<organism evidence="10 11">
    <name type="scientific">Fervidobacterium pennivorans</name>
    <dbReference type="NCBI Taxonomy" id="93466"/>
    <lineage>
        <taxon>Bacteria</taxon>
        <taxon>Thermotogati</taxon>
        <taxon>Thermotogota</taxon>
        <taxon>Thermotogae</taxon>
        <taxon>Thermotogales</taxon>
        <taxon>Fervidobacteriaceae</taxon>
        <taxon>Fervidobacterium</taxon>
    </lineage>
</organism>
<evidence type="ECO:0000256" key="3">
    <source>
        <dbReference type="ARBA" id="ARBA00022516"/>
    </source>
</evidence>
<evidence type="ECO:0000256" key="2">
    <source>
        <dbReference type="ARBA" id="ARBA00008655"/>
    </source>
</evidence>
<dbReference type="SUPFAM" id="SSF69593">
    <property type="entry name" value="Glycerol-3-phosphate (1)-acyltransferase"/>
    <property type="match status" value="1"/>
</dbReference>
<dbReference type="EC" id="2.3.1.51" evidence="7"/>
<dbReference type="SMART" id="SM00563">
    <property type="entry name" value="PlsC"/>
    <property type="match status" value="1"/>
</dbReference>
<sequence length="264" mass="30044">MGKINSSYRKSENIFAKLFNVLRSLWLLVGAFLYIFVYGSIVLLIGWILGKEKGRRFVLKQIEIFGRLAFKLLGVKVFVCGRKPDVNTNYIVVSNHQSILDIPLIIGYVGPTPFIAKKELEKFPMVNVYLKYLGSELIDRGNVRQTATAIREVMRKLNEGYHFVLFPEGTRSPNGEVLPFKPRSLEIAFKAKVPVLPVSIWGNHLVIPKHKLIVSGNKTGIMFGEVVYPENFKSEEELRAYVENVIRQGVEKLKEVVENEKSVC</sequence>
<keyword evidence="5 7" id="KW-0443">Lipid metabolism</keyword>
<reference evidence="10 11" key="1">
    <citation type="submission" date="2014-08" db="EMBL/GenBank/DDBJ databases">
        <title>Fervidobacterium pennivorans DYC genome.</title>
        <authorList>
            <person name="Wushke S."/>
        </authorList>
    </citation>
    <scope>NUCLEOTIDE SEQUENCE [LARGE SCALE GENOMIC DNA]</scope>
    <source>
        <strain evidence="10 11">DYC</strain>
    </source>
</reference>
<evidence type="ECO:0000259" key="9">
    <source>
        <dbReference type="SMART" id="SM00563"/>
    </source>
</evidence>
<evidence type="ECO:0000256" key="5">
    <source>
        <dbReference type="ARBA" id="ARBA00023098"/>
    </source>
</evidence>
<dbReference type="EMBL" id="CP011393">
    <property type="protein sequence ID" value="ANE42096.1"/>
    <property type="molecule type" value="Genomic_DNA"/>
</dbReference>
<dbReference type="PATRIC" id="fig|93466.3.peg.1941"/>
<keyword evidence="3 7" id="KW-0444">Lipid biosynthesis</keyword>
<dbReference type="CDD" id="cd07989">
    <property type="entry name" value="LPLAT_AGPAT-like"/>
    <property type="match status" value="1"/>
</dbReference>
<comment type="pathway">
    <text evidence="1">Lipid metabolism.</text>
</comment>
<evidence type="ECO:0000256" key="7">
    <source>
        <dbReference type="RuleBase" id="RU361267"/>
    </source>
</evidence>
<comment type="domain">
    <text evidence="7">The HXXXXD motif is essential for acyltransferase activity and may constitute the binding site for the phosphate moiety of the glycerol-3-phosphate.</text>
</comment>
<dbReference type="KEGG" id="fng:JM64_09330"/>
<name>A0A172T575_FERPE</name>
<accession>A0A172T575</accession>
<dbReference type="GO" id="GO:0006654">
    <property type="term" value="P:phosphatidic acid biosynthetic process"/>
    <property type="evidence" value="ECO:0007669"/>
    <property type="project" value="TreeGrafter"/>
</dbReference>
<keyword evidence="8" id="KW-0812">Transmembrane</keyword>
<dbReference type="AlphaFoldDB" id="A0A172T575"/>
<comment type="similarity">
    <text evidence="2 7">Belongs to the 1-acyl-sn-glycerol-3-phosphate acyltransferase family.</text>
</comment>
<gene>
    <name evidence="10" type="ORF">JM64_09330</name>
</gene>
<dbReference type="NCBIfam" id="TIGR00530">
    <property type="entry name" value="AGP_acyltrn"/>
    <property type="match status" value="1"/>
</dbReference>
<dbReference type="InterPro" id="IPR002123">
    <property type="entry name" value="Plipid/glycerol_acylTrfase"/>
</dbReference>
<evidence type="ECO:0000256" key="1">
    <source>
        <dbReference type="ARBA" id="ARBA00005189"/>
    </source>
</evidence>
<keyword evidence="6 7" id="KW-0012">Acyltransferase</keyword>
<dbReference type="Proteomes" id="UP000077096">
    <property type="component" value="Chromosome"/>
</dbReference>
<protein>
    <recommendedName>
        <fullName evidence="7">1-acyl-sn-glycerol-3-phosphate acyltransferase</fullName>
        <ecNumber evidence="7">2.3.1.51</ecNumber>
    </recommendedName>
</protein>
<dbReference type="Pfam" id="PF01553">
    <property type="entry name" value="Acyltransferase"/>
    <property type="match status" value="1"/>
</dbReference>
<evidence type="ECO:0000313" key="10">
    <source>
        <dbReference type="EMBL" id="ANE42096.1"/>
    </source>
</evidence>
<dbReference type="InterPro" id="IPR004552">
    <property type="entry name" value="AGP_acyltrans"/>
</dbReference>
<proteinExistence type="inferred from homology"/>
<feature type="transmembrane region" description="Helical" evidence="8">
    <location>
        <begin position="25"/>
        <end position="50"/>
    </location>
</feature>
<keyword evidence="4 7" id="KW-0808">Transferase</keyword>
<keyword evidence="7" id="KW-0594">Phospholipid biosynthesis</keyword>
<keyword evidence="8" id="KW-0472">Membrane</keyword>
<dbReference type="PANTHER" id="PTHR10434:SF64">
    <property type="entry name" value="1-ACYL-SN-GLYCEROL-3-PHOSPHATE ACYLTRANSFERASE-RELATED"/>
    <property type="match status" value="1"/>
</dbReference>